<keyword evidence="2" id="KW-0472">Membrane</keyword>
<accession>A0ABR7WZK5</accession>
<proteinExistence type="predicted"/>
<protein>
    <recommendedName>
        <fullName evidence="5">IPTL-CTERM sorting domain-containing protein</fullName>
    </recommendedName>
</protein>
<dbReference type="EMBL" id="JACWMW010000001">
    <property type="protein sequence ID" value="MBD1383769.1"/>
    <property type="molecule type" value="Genomic_DNA"/>
</dbReference>
<feature type="compositionally biased region" description="Polar residues" evidence="1">
    <location>
        <begin position="1"/>
        <end position="13"/>
    </location>
</feature>
<feature type="transmembrane region" description="Helical" evidence="2">
    <location>
        <begin position="36"/>
        <end position="53"/>
    </location>
</feature>
<keyword evidence="4" id="KW-1185">Reference proteome</keyword>
<dbReference type="Proteomes" id="UP000618754">
    <property type="component" value="Unassembled WGS sequence"/>
</dbReference>
<keyword evidence="2" id="KW-0812">Transmembrane</keyword>
<keyword evidence="2" id="KW-1133">Transmembrane helix</keyword>
<evidence type="ECO:0000256" key="1">
    <source>
        <dbReference type="SAM" id="MobiDB-lite"/>
    </source>
</evidence>
<evidence type="ECO:0000256" key="2">
    <source>
        <dbReference type="SAM" id="Phobius"/>
    </source>
</evidence>
<reference evidence="3 4" key="1">
    <citation type="submission" date="2020-09" db="EMBL/GenBank/DDBJ databases">
        <title>Novel species of Mucilaginibacter isolated from a glacier on the Tibetan Plateau.</title>
        <authorList>
            <person name="Liu Q."/>
            <person name="Xin Y.-H."/>
        </authorList>
    </citation>
    <scope>NUCLEOTIDE SEQUENCE [LARGE SCALE GENOMIC DNA]</scope>
    <source>
        <strain evidence="3 4">CGMCC 1.13878</strain>
    </source>
</reference>
<gene>
    <name evidence="3" type="ORF">IDJ75_00645</name>
</gene>
<dbReference type="RefSeq" id="WP_191173688.1">
    <property type="nucleotide sequence ID" value="NZ_JACWMW010000001.1"/>
</dbReference>
<evidence type="ECO:0008006" key="5">
    <source>
        <dbReference type="Google" id="ProtNLM"/>
    </source>
</evidence>
<evidence type="ECO:0000313" key="3">
    <source>
        <dbReference type="EMBL" id="MBD1383769.1"/>
    </source>
</evidence>
<evidence type="ECO:0000313" key="4">
    <source>
        <dbReference type="Proteomes" id="UP000618754"/>
    </source>
</evidence>
<feature type="region of interest" description="Disordered" evidence="1">
    <location>
        <begin position="1"/>
        <end position="22"/>
    </location>
</feature>
<organism evidence="3 4">
    <name type="scientific">Mucilaginibacter rigui</name>
    <dbReference type="NCBI Taxonomy" id="534635"/>
    <lineage>
        <taxon>Bacteria</taxon>
        <taxon>Pseudomonadati</taxon>
        <taxon>Bacteroidota</taxon>
        <taxon>Sphingobacteriia</taxon>
        <taxon>Sphingobacteriales</taxon>
        <taxon>Sphingobacteriaceae</taxon>
        <taxon>Mucilaginibacter</taxon>
    </lineage>
</organism>
<name>A0ABR7WZK5_9SPHI</name>
<sequence>MLSISTAFAQTDETPCPGDLDDPTYDPNGCHLPLDTWVYVLVIAAVIFGAYKLHQKQKAIAV</sequence>
<comment type="caution">
    <text evidence="3">The sequence shown here is derived from an EMBL/GenBank/DDBJ whole genome shotgun (WGS) entry which is preliminary data.</text>
</comment>